<name>C1N0Y4_MICPC</name>
<reference evidence="11 12" key="1">
    <citation type="journal article" date="2009" name="Science">
        <title>Green evolution and dynamic adaptations revealed by genomes of the marine picoeukaryotes Micromonas.</title>
        <authorList>
            <person name="Worden A.Z."/>
            <person name="Lee J.H."/>
            <person name="Mock T."/>
            <person name="Rouze P."/>
            <person name="Simmons M.P."/>
            <person name="Aerts A.L."/>
            <person name="Allen A.E."/>
            <person name="Cuvelier M.L."/>
            <person name="Derelle E."/>
            <person name="Everett M.V."/>
            <person name="Foulon E."/>
            <person name="Grimwood J."/>
            <person name="Gundlach H."/>
            <person name="Henrissat B."/>
            <person name="Napoli C."/>
            <person name="McDonald S.M."/>
            <person name="Parker M.S."/>
            <person name="Rombauts S."/>
            <person name="Salamov A."/>
            <person name="Von Dassow P."/>
            <person name="Badger J.H."/>
            <person name="Coutinho P.M."/>
            <person name="Demir E."/>
            <person name="Dubchak I."/>
            <person name="Gentemann C."/>
            <person name="Eikrem W."/>
            <person name="Gready J.E."/>
            <person name="John U."/>
            <person name="Lanier W."/>
            <person name="Lindquist E.A."/>
            <person name="Lucas S."/>
            <person name="Mayer K.F."/>
            <person name="Moreau H."/>
            <person name="Not F."/>
            <person name="Otillar R."/>
            <person name="Panaud O."/>
            <person name="Pangilinan J."/>
            <person name="Paulsen I."/>
            <person name="Piegu B."/>
            <person name="Poliakov A."/>
            <person name="Robbens S."/>
            <person name="Schmutz J."/>
            <person name="Toulza E."/>
            <person name="Wyss T."/>
            <person name="Zelensky A."/>
            <person name="Zhou K."/>
            <person name="Armbrust E.V."/>
            <person name="Bhattacharya D."/>
            <person name="Goodenough U.W."/>
            <person name="Van de Peer Y."/>
            <person name="Grigoriev I.V."/>
        </authorList>
    </citation>
    <scope>NUCLEOTIDE SEQUENCE [LARGE SCALE GENOMIC DNA]</scope>
    <source>
        <strain evidence="11 12">CCMP1545</strain>
    </source>
</reference>
<evidence type="ECO:0000256" key="8">
    <source>
        <dbReference type="ARBA" id="ARBA00023136"/>
    </source>
</evidence>
<gene>
    <name evidence="11" type="ORF">MICPUCDRAFT_41643</name>
</gene>
<comment type="similarity">
    <text evidence="2 10">Belongs to the mitochondrial carrier (TC 2.A.29) family.</text>
</comment>
<keyword evidence="12" id="KW-1185">Reference proteome</keyword>
<dbReference type="InterPro" id="IPR050567">
    <property type="entry name" value="Mitochondrial_Carrier"/>
</dbReference>
<dbReference type="GO" id="GO:0031966">
    <property type="term" value="C:mitochondrial membrane"/>
    <property type="evidence" value="ECO:0007669"/>
    <property type="project" value="UniProtKB-SubCell"/>
</dbReference>
<dbReference type="OMA" id="YFFCYEG"/>
<evidence type="ECO:0000313" key="11">
    <source>
        <dbReference type="EMBL" id="EEH54105.1"/>
    </source>
</evidence>
<feature type="repeat" description="Solcar" evidence="9">
    <location>
        <begin position="209"/>
        <end position="307"/>
    </location>
</feature>
<evidence type="ECO:0000313" key="12">
    <source>
        <dbReference type="Proteomes" id="UP000001876"/>
    </source>
</evidence>
<dbReference type="Proteomes" id="UP000001876">
    <property type="component" value="Unassembled WGS sequence"/>
</dbReference>
<organism evidence="12">
    <name type="scientific">Micromonas pusilla (strain CCMP1545)</name>
    <name type="common">Picoplanktonic green alga</name>
    <dbReference type="NCBI Taxonomy" id="564608"/>
    <lineage>
        <taxon>Eukaryota</taxon>
        <taxon>Viridiplantae</taxon>
        <taxon>Chlorophyta</taxon>
        <taxon>Mamiellophyceae</taxon>
        <taxon>Mamiellales</taxon>
        <taxon>Mamiellaceae</taxon>
        <taxon>Micromonas</taxon>
    </lineage>
</organism>
<evidence type="ECO:0000256" key="4">
    <source>
        <dbReference type="ARBA" id="ARBA00022692"/>
    </source>
</evidence>
<feature type="repeat" description="Solcar" evidence="9">
    <location>
        <begin position="1"/>
        <end position="85"/>
    </location>
</feature>
<protein>
    <submittedName>
        <fullName evidence="11">Mitochondrial carrier family</fullName>
    </submittedName>
</protein>
<dbReference type="PROSITE" id="PS50920">
    <property type="entry name" value="SOLCAR"/>
    <property type="match status" value="3"/>
</dbReference>
<dbReference type="InterPro" id="IPR002067">
    <property type="entry name" value="MCP"/>
</dbReference>
<evidence type="ECO:0000256" key="6">
    <source>
        <dbReference type="ARBA" id="ARBA00022989"/>
    </source>
</evidence>
<keyword evidence="7" id="KW-0496">Mitochondrion</keyword>
<feature type="repeat" description="Solcar" evidence="9">
    <location>
        <begin position="107"/>
        <end position="199"/>
    </location>
</feature>
<dbReference type="PANTHER" id="PTHR45624">
    <property type="entry name" value="MITOCHONDRIAL BASIC AMINO ACIDS TRANSPORTER-RELATED"/>
    <property type="match status" value="1"/>
</dbReference>
<keyword evidence="6" id="KW-1133">Transmembrane helix</keyword>
<evidence type="ECO:0000256" key="1">
    <source>
        <dbReference type="ARBA" id="ARBA00004225"/>
    </source>
</evidence>
<accession>C1N0Y4</accession>
<keyword evidence="8 9" id="KW-0472">Membrane</keyword>
<dbReference type="GeneID" id="9687155"/>
<evidence type="ECO:0000256" key="7">
    <source>
        <dbReference type="ARBA" id="ARBA00023128"/>
    </source>
</evidence>
<dbReference type="OrthoDB" id="193856at2759"/>
<keyword evidence="4 9" id="KW-0812">Transmembrane</keyword>
<dbReference type="PRINTS" id="PR00926">
    <property type="entry name" value="MITOCARRIER"/>
</dbReference>
<evidence type="ECO:0000256" key="10">
    <source>
        <dbReference type="RuleBase" id="RU000488"/>
    </source>
</evidence>
<evidence type="ECO:0000256" key="2">
    <source>
        <dbReference type="ARBA" id="ARBA00006375"/>
    </source>
</evidence>
<dbReference type="Pfam" id="PF00153">
    <property type="entry name" value="Mito_carr"/>
    <property type="match status" value="3"/>
</dbReference>
<evidence type="ECO:0000256" key="9">
    <source>
        <dbReference type="PROSITE-ProRule" id="PRU00282"/>
    </source>
</evidence>
<evidence type="ECO:0000256" key="5">
    <source>
        <dbReference type="ARBA" id="ARBA00022737"/>
    </source>
</evidence>
<comment type="subcellular location">
    <subcellularLocation>
        <location evidence="1">Mitochondrion membrane</location>
        <topology evidence="1">Multi-pass membrane protein</topology>
    </subcellularLocation>
</comment>
<dbReference type="PANTHER" id="PTHR45624:SF10">
    <property type="entry name" value="SLC (SOLUTE CARRIER) HOMOLOG"/>
    <property type="match status" value="1"/>
</dbReference>
<proteinExistence type="inferred from homology"/>
<dbReference type="GO" id="GO:0022857">
    <property type="term" value="F:transmembrane transporter activity"/>
    <property type="evidence" value="ECO:0007669"/>
    <property type="project" value="TreeGrafter"/>
</dbReference>
<keyword evidence="5" id="KW-0677">Repeat</keyword>
<dbReference type="SUPFAM" id="SSF103506">
    <property type="entry name" value="Mitochondrial carrier"/>
    <property type="match status" value="1"/>
</dbReference>
<evidence type="ECO:0000256" key="3">
    <source>
        <dbReference type="ARBA" id="ARBA00022448"/>
    </source>
</evidence>
<dbReference type="RefSeq" id="XP_003061475.1">
    <property type="nucleotide sequence ID" value="XM_003061429.1"/>
</dbReference>
<keyword evidence="3 10" id="KW-0813">Transport</keyword>
<dbReference type="Gene3D" id="1.50.40.10">
    <property type="entry name" value="Mitochondrial carrier domain"/>
    <property type="match status" value="2"/>
</dbReference>
<dbReference type="EMBL" id="GG663744">
    <property type="protein sequence ID" value="EEH54105.1"/>
    <property type="molecule type" value="Genomic_DNA"/>
</dbReference>
<dbReference type="InterPro" id="IPR023395">
    <property type="entry name" value="MCP_dom_sf"/>
</dbReference>
<dbReference type="eggNOG" id="KOG0762">
    <property type="taxonomic scope" value="Eukaryota"/>
</dbReference>
<dbReference type="AlphaFoldDB" id="C1N0Y4"/>
<sequence length="320" mass="33606">MLKPEEVASGAFAGLVGTVLGYPLDVVKSRMQTNAGARAGFGRTLAHLVRTDGPVGMYRGVGPPIAMMVLMNGVNFPAFYHFKRVVGGPQGLHDSSREVGWGTTHGSVDPTVILAGALVGPICAIVGTPFELVKLQMQLDGGGDGMRAKRAYKNSAECARTLWRKYGPRVFYLGYGVNTVRECVFNGVFFSTFEHINHGIRRDVLGAGSDSVAVALAGGVAGTVGWFANLPLDCVKSGIQGQRLGSPAPGEWRVRNYAKVGFLEAAAEVRARPGGWINFFSGAAPSAARSVLVSGSRFAAYAFMLERLGGGGVGGIPLGE</sequence>
<dbReference type="InterPro" id="IPR018108">
    <property type="entry name" value="MCP_transmembrane"/>
</dbReference>
<dbReference type="KEGG" id="mpp:MICPUCDRAFT_41643"/>